<dbReference type="Proteomes" id="UP000184396">
    <property type="component" value="Unassembled WGS sequence"/>
</dbReference>
<dbReference type="GO" id="GO:0016757">
    <property type="term" value="F:glycosyltransferase activity"/>
    <property type="evidence" value="ECO:0007669"/>
    <property type="project" value="InterPro"/>
</dbReference>
<feature type="domain" description="Glycosyltransferase subfamily 4-like N-terminal" evidence="2">
    <location>
        <begin position="13"/>
        <end position="165"/>
    </location>
</feature>
<accession>A0A1M6CDJ2</accession>
<dbReference type="CDD" id="cd03811">
    <property type="entry name" value="GT4_GT28_WabH-like"/>
    <property type="match status" value="1"/>
</dbReference>
<dbReference type="Gene3D" id="3.40.50.2000">
    <property type="entry name" value="Glycogen Phosphorylase B"/>
    <property type="match status" value="2"/>
</dbReference>
<keyword evidence="3" id="KW-0808">Transferase</keyword>
<keyword evidence="4" id="KW-1185">Reference proteome</keyword>
<dbReference type="PANTHER" id="PTHR12526">
    <property type="entry name" value="GLYCOSYLTRANSFERASE"/>
    <property type="match status" value="1"/>
</dbReference>
<reference evidence="3 4" key="1">
    <citation type="submission" date="2016-11" db="EMBL/GenBank/DDBJ databases">
        <authorList>
            <person name="Jaros S."/>
            <person name="Januszkiewicz K."/>
            <person name="Wedrychowicz H."/>
        </authorList>
    </citation>
    <scope>NUCLEOTIDE SEQUENCE [LARGE SCALE GENOMIC DNA]</scope>
    <source>
        <strain evidence="3 4">CGMCC 1.12213</strain>
    </source>
</reference>
<evidence type="ECO:0000259" key="2">
    <source>
        <dbReference type="Pfam" id="PF13439"/>
    </source>
</evidence>
<feature type="domain" description="Glycosyl transferase family 1" evidence="1">
    <location>
        <begin position="179"/>
        <end position="331"/>
    </location>
</feature>
<protein>
    <submittedName>
        <fullName evidence="3">Glycosyltransferase involved in cell wall bisynthesis</fullName>
    </submittedName>
</protein>
<gene>
    <name evidence="3" type="ORF">SAMN05216261_1200</name>
</gene>
<dbReference type="RefSeq" id="WP_019387343.1">
    <property type="nucleotide sequence ID" value="NZ_ALIH01000005.1"/>
</dbReference>
<dbReference type="AlphaFoldDB" id="A0A1M6CDJ2"/>
<name>A0A1M6CDJ2_9FLAO</name>
<proteinExistence type="predicted"/>
<dbReference type="InterPro" id="IPR001296">
    <property type="entry name" value="Glyco_trans_1"/>
</dbReference>
<evidence type="ECO:0000313" key="3">
    <source>
        <dbReference type="EMBL" id="SHI59066.1"/>
    </source>
</evidence>
<evidence type="ECO:0000313" key="4">
    <source>
        <dbReference type="Proteomes" id="UP000184396"/>
    </source>
</evidence>
<dbReference type="InterPro" id="IPR028098">
    <property type="entry name" value="Glyco_trans_4-like_N"/>
</dbReference>
<dbReference type="Pfam" id="PF13439">
    <property type="entry name" value="Glyco_transf_4"/>
    <property type="match status" value="1"/>
</dbReference>
<dbReference type="PANTHER" id="PTHR12526:SF630">
    <property type="entry name" value="GLYCOSYLTRANSFERASE"/>
    <property type="match status" value="1"/>
</dbReference>
<dbReference type="STRING" id="1178825.SAMN05216261_1200"/>
<dbReference type="EMBL" id="FQYK01000002">
    <property type="protein sequence ID" value="SHI59066.1"/>
    <property type="molecule type" value="Genomic_DNA"/>
</dbReference>
<evidence type="ECO:0000259" key="1">
    <source>
        <dbReference type="Pfam" id="PF00534"/>
    </source>
</evidence>
<dbReference type="SUPFAM" id="SSF53756">
    <property type="entry name" value="UDP-Glycosyltransferase/glycogen phosphorylase"/>
    <property type="match status" value="1"/>
</dbReference>
<dbReference type="Pfam" id="PF00534">
    <property type="entry name" value="Glycos_transf_1"/>
    <property type="match status" value="1"/>
</dbReference>
<sequence>MRVLQLIDSLETGGAERVAVNLANALSHEIEKSFLCTTRKEGLLKESLLNEVGYLFLNKQKTIDYKAISALNAYVKANNINIIHAHSSSFFVATLIKFLNKNVNIVWHDHYGNSEFLENRKYGVLKFFAKYFSHIFSVNKALETWARENLKAKKVTYLPNFATIDRQSGITNLSGVSGKRIICLANLRPQKDQMTLLDAFKIVVEHYPDWTLHLVGKDFQDAYSEDVKHKIDELDLKESVYLLGSKPDVFHILEQCDIGVLSSKSEGLPIALLEYGLANLTVIATRVGECESVIKHDKNGMVVNALDTNALAHAIMFYIKNEENRKKHAKKYNKHIQENFSEKFQLKTMIEIYNQII</sequence>
<dbReference type="OrthoDB" id="823685at2"/>
<dbReference type="eggNOG" id="COG0438">
    <property type="taxonomic scope" value="Bacteria"/>
</dbReference>
<organism evidence="3 4">
    <name type="scientific">Algibacter luteus</name>
    <dbReference type="NCBI Taxonomy" id="1178825"/>
    <lineage>
        <taxon>Bacteria</taxon>
        <taxon>Pseudomonadati</taxon>
        <taxon>Bacteroidota</taxon>
        <taxon>Flavobacteriia</taxon>
        <taxon>Flavobacteriales</taxon>
        <taxon>Flavobacteriaceae</taxon>
        <taxon>Algibacter</taxon>
    </lineage>
</organism>